<dbReference type="PANTHER" id="PTHR48101:SF1">
    <property type="entry name" value="METHYLMALONYL-COA MUTASE, LARGE SUBUNIT"/>
    <property type="match status" value="1"/>
</dbReference>
<comment type="cofactor">
    <cofactor evidence="1">
        <name>adenosylcob(III)alamin</name>
        <dbReference type="ChEBI" id="CHEBI:18408"/>
    </cofactor>
</comment>
<dbReference type="RefSeq" id="WP_059034034.1">
    <property type="nucleotide sequence ID" value="NZ_DF977003.1"/>
</dbReference>
<comment type="similarity">
    <text evidence="2">Belongs to the methylmalonyl-CoA mutase family.</text>
</comment>
<evidence type="ECO:0000256" key="2">
    <source>
        <dbReference type="ARBA" id="ARBA00008465"/>
    </source>
</evidence>
<dbReference type="OrthoDB" id="9762378at2"/>
<proteinExistence type="inferred from homology"/>
<keyword evidence="6" id="KW-0413">Isomerase</keyword>
<dbReference type="SUPFAM" id="SSF51703">
    <property type="entry name" value="Cobalamin (vitamin B12)-dependent enzymes"/>
    <property type="match status" value="1"/>
</dbReference>
<protein>
    <recommendedName>
        <fullName evidence="3">methylmalonyl-CoA mutase</fullName>
        <ecNumber evidence="3">5.4.99.2</ecNumber>
    </recommendedName>
</protein>
<accession>A0A0U9HSV9</accession>
<evidence type="ECO:0000256" key="3">
    <source>
        <dbReference type="ARBA" id="ARBA00012398"/>
    </source>
</evidence>
<dbReference type="InterPro" id="IPR006099">
    <property type="entry name" value="MeMalonylCoA_mutase_a/b_cat"/>
</dbReference>
<keyword evidence="10" id="KW-1185">Reference proteome</keyword>
<dbReference type="InterPro" id="IPR006098">
    <property type="entry name" value="MMCoA_mutase_a_cat"/>
</dbReference>
<keyword evidence="7" id="KW-0170">Cobalt</keyword>
<reference evidence="9" key="1">
    <citation type="journal article" date="2016" name="Genome Announc.">
        <title>Draft Genome Sequence of the Syntrophic Lactate-Degrading Bacterium Tepidanaerobacter syntrophicus JLT.</title>
        <authorList>
            <person name="Matsuura N."/>
            <person name="Ohashi A."/>
            <person name="Tourlousse D.M."/>
            <person name="Sekiguchi Y."/>
        </authorList>
    </citation>
    <scope>NUCLEOTIDE SEQUENCE [LARGE SCALE GENOMIC DNA]</scope>
    <source>
        <strain evidence="9">JL</strain>
    </source>
</reference>
<keyword evidence="5" id="KW-0479">Metal-binding</keyword>
<evidence type="ECO:0000256" key="7">
    <source>
        <dbReference type="ARBA" id="ARBA00023285"/>
    </source>
</evidence>
<dbReference type="PANTHER" id="PTHR48101">
    <property type="entry name" value="METHYLMALONYL-COA MUTASE, MITOCHONDRIAL-RELATED"/>
    <property type="match status" value="1"/>
</dbReference>
<dbReference type="InterPro" id="IPR016176">
    <property type="entry name" value="Cbl-dep_enz_cat"/>
</dbReference>
<evidence type="ECO:0000256" key="1">
    <source>
        <dbReference type="ARBA" id="ARBA00001922"/>
    </source>
</evidence>
<dbReference type="GO" id="GO:0004494">
    <property type="term" value="F:methylmalonyl-CoA mutase activity"/>
    <property type="evidence" value="ECO:0007669"/>
    <property type="project" value="UniProtKB-EC"/>
</dbReference>
<dbReference type="GO" id="GO:0031419">
    <property type="term" value="F:cobalamin binding"/>
    <property type="evidence" value="ECO:0007669"/>
    <property type="project" value="UniProtKB-KW"/>
</dbReference>
<evidence type="ECO:0000259" key="8">
    <source>
        <dbReference type="Pfam" id="PF01642"/>
    </source>
</evidence>
<dbReference type="NCBIfam" id="TIGR00641">
    <property type="entry name" value="acid_CoA_mut_N"/>
    <property type="match status" value="1"/>
</dbReference>
<organism evidence="9">
    <name type="scientific">Tepidanaerobacter syntrophicus</name>
    <dbReference type="NCBI Taxonomy" id="224999"/>
    <lineage>
        <taxon>Bacteria</taxon>
        <taxon>Bacillati</taxon>
        <taxon>Bacillota</taxon>
        <taxon>Clostridia</taxon>
        <taxon>Thermosediminibacterales</taxon>
        <taxon>Tepidanaerobacteraceae</taxon>
        <taxon>Tepidanaerobacter</taxon>
    </lineage>
</organism>
<evidence type="ECO:0000256" key="6">
    <source>
        <dbReference type="ARBA" id="ARBA00023235"/>
    </source>
</evidence>
<dbReference type="STRING" id="224999.GCA_001485475_02227"/>
<evidence type="ECO:0000313" key="9">
    <source>
        <dbReference type="EMBL" id="GAQ26183.1"/>
    </source>
</evidence>
<dbReference type="EMBL" id="DF977003">
    <property type="protein sequence ID" value="GAQ26183.1"/>
    <property type="molecule type" value="Genomic_DNA"/>
</dbReference>
<dbReference type="Gene3D" id="3.20.20.240">
    <property type="entry name" value="Methylmalonyl-CoA mutase"/>
    <property type="match status" value="1"/>
</dbReference>
<dbReference type="Pfam" id="PF01642">
    <property type="entry name" value="MM_CoA_mutase"/>
    <property type="match status" value="1"/>
</dbReference>
<name>A0A0U9HSV9_9FIRM</name>
<gene>
    <name evidence="9" type="ORF">TSYNT_9447</name>
</gene>
<dbReference type="CDD" id="cd03680">
    <property type="entry name" value="MM_CoA_mutase_ICM_like"/>
    <property type="match status" value="1"/>
</dbReference>
<evidence type="ECO:0000256" key="5">
    <source>
        <dbReference type="ARBA" id="ARBA00022723"/>
    </source>
</evidence>
<dbReference type="GO" id="GO:0046872">
    <property type="term" value="F:metal ion binding"/>
    <property type="evidence" value="ECO:0007669"/>
    <property type="project" value="UniProtKB-KW"/>
</dbReference>
<keyword evidence="4" id="KW-0846">Cobalamin</keyword>
<sequence length="558" mass="62737">MKDKDSFEKLLECQKKWEEKTRKALEKRPERCDNFYTNSGIEIKRLYTELDMQDFDYLEDLGFPGEFPYTRGIYPTMYRGRLWTMRQYAGYGTAEESNNRYKFLLSQGQTGLSVAFDLPTQMGYDSDHPLSQGEVGKVGVAIDSLKDMELLFDGIPLDKVSTSMTINAPAAVLLAMYIVLAQNQGVPLEELSGTIQNDILKEYIARGTYIFPPEPSMRLITDIFEFCSRYMPKWNTISISGYHIREAGATAVQEVAFTLSDGIAYVEAAIKAGLAIDDFAPRLSFFFNAHNDLFEEVAKFRAARRLWAKIMKERFNAQNPSSMMLRFHTQTAGSTLTAQQPDNNIVRVAIQALSAVLGGTQSLHTNSRDEALALPSEDSVRIALRTQQILAHESGITETVDPLAGSYYIENLTDMIEESANKYIEKIDKMGGAVKAIENGFMQQEIQDSAYDYQMAIESGNRIVVGVNKYQIEEEPPRGLLKVDPAVARFQIEKLRELKASRDNSKVSEALNNLKDCAKTCKNLMPPIIECVKAYCTLGEICDALRSVFGEYKASINI</sequence>
<dbReference type="Proteomes" id="UP000062160">
    <property type="component" value="Unassembled WGS sequence"/>
</dbReference>
<dbReference type="EC" id="5.4.99.2" evidence="3"/>
<evidence type="ECO:0000256" key="4">
    <source>
        <dbReference type="ARBA" id="ARBA00022628"/>
    </source>
</evidence>
<dbReference type="AlphaFoldDB" id="A0A0U9HSV9"/>
<evidence type="ECO:0000313" key="10">
    <source>
        <dbReference type="Proteomes" id="UP000062160"/>
    </source>
</evidence>
<feature type="domain" description="Methylmalonyl-CoA mutase alpha/beta chain catalytic" evidence="8">
    <location>
        <begin position="37"/>
        <end position="551"/>
    </location>
</feature>
<dbReference type="FunFam" id="3.20.20.240:FF:000001">
    <property type="entry name" value="Probable methylmalonyl-coa mutase"/>
    <property type="match status" value="1"/>
</dbReference>